<protein>
    <submittedName>
        <fullName evidence="2">Uncharacterized protein</fullName>
    </submittedName>
</protein>
<gene>
    <name evidence="2" type="ORF">WA1_50235</name>
</gene>
<dbReference type="EMBL" id="ANNX02000064">
    <property type="protein sequence ID" value="KYC34906.1"/>
    <property type="molecule type" value="Genomic_DNA"/>
</dbReference>
<keyword evidence="3" id="KW-1185">Reference proteome</keyword>
<feature type="region of interest" description="Disordered" evidence="1">
    <location>
        <begin position="69"/>
        <end position="94"/>
    </location>
</feature>
<evidence type="ECO:0000313" key="3">
    <source>
        <dbReference type="Proteomes" id="UP000076925"/>
    </source>
</evidence>
<organism evidence="2 3">
    <name type="scientific">Scytonema hofmannii PCC 7110</name>
    <dbReference type="NCBI Taxonomy" id="128403"/>
    <lineage>
        <taxon>Bacteria</taxon>
        <taxon>Bacillati</taxon>
        <taxon>Cyanobacteriota</taxon>
        <taxon>Cyanophyceae</taxon>
        <taxon>Nostocales</taxon>
        <taxon>Scytonemataceae</taxon>
        <taxon>Scytonema</taxon>
    </lineage>
</organism>
<comment type="caution">
    <text evidence="2">The sequence shown here is derived from an EMBL/GenBank/DDBJ whole genome shotgun (WGS) entry which is preliminary data.</text>
</comment>
<reference evidence="2 3" key="1">
    <citation type="journal article" date="2013" name="Genome Biol. Evol.">
        <title>Genomes of Stigonematalean cyanobacteria (subsection V) and the evolution of oxygenic photosynthesis from prokaryotes to plastids.</title>
        <authorList>
            <person name="Dagan T."/>
            <person name="Roettger M."/>
            <person name="Stucken K."/>
            <person name="Landan G."/>
            <person name="Koch R."/>
            <person name="Major P."/>
            <person name="Gould S.B."/>
            <person name="Goremykin V.V."/>
            <person name="Rippka R."/>
            <person name="Tandeau de Marsac N."/>
            <person name="Gugger M."/>
            <person name="Lockhart P.J."/>
            <person name="Allen J.F."/>
            <person name="Brune I."/>
            <person name="Maus I."/>
            <person name="Puhler A."/>
            <person name="Martin W.F."/>
        </authorList>
    </citation>
    <scope>NUCLEOTIDE SEQUENCE [LARGE SCALE GENOMIC DNA]</scope>
    <source>
        <strain evidence="2 3">PCC 7110</strain>
    </source>
</reference>
<dbReference type="AlphaFoldDB" id="A0A139WR49"/>
<dbReference type="RefSeq" id="WP_017741099.1">
    <property type="nucleotide sequence ID" value="NZ_KQ976355.1"/>
</dbReference>
<proteinExistence type="predicted"/>
<evidence type="ECO:0000313" key="2">
    <source>
        <dbReference type="EMBL" id="KYC34906.1"/>
    </source>
</evidence>
<evidence type="ECO:0000256" key="1">
    <source>
        <dbReference type="SAM" id="MobiDB-lite"/>
    </source>
</evidence>
<sequence length="107" mass="11763">MVLAIPNTHPQKCHFFTIFTRAIAFKNSISRLGNRYFLGAGVVHQIVNELLNGEGSGTFASIAIAPRSVSPNPLKEGQPLSVNRRSRCCKESRADKLTQQQQLAAQL</sequence>
<dbReference type="Proteomes" id="UP000076925">
    <property type="component" value="Unassembled WGS sequence"/>
</dbReference>
<name>A0A139WR49_9CYAN</name>
<dbReference type="STRING" id="128403.WA1_50235"/>
<accession>A0A139WR49</accession>